<feature type="domain" description="Ppx/GppA phosphatase C-terminal" evidence="3">
    <location>
        <begin position="331"/>
        <end position="494"/>
    </location>
</feature>
<dbReference type="InterPro" id="IPR003695">
    <property type="entry name" value="Ppx_GppA_N"/>
</dbReference>
<dbReference type="SUPFAM" id="SSF109604">
    <property type="entry name" value="HD-domain/PDEase-like"/>
    <property type="match status" value="1"/>
</dbReference>
<dbReference type="SUPFAM" id="SSF53067">
    <property type="entry name" value="Actin-like ATPase domain"/>
    <property type="match status" value="2"/>
</dbReference>
<dbReference type="InterPro" id="IPR030673">
    <property type="entry name" value="PyroPPase_GppA_Ppx"/>
</dbReference>
<accession>A0A7Y9QV77</accession>
<dbReference type="Gene3D" id="3.30.420.150">
    <property type="entry name" value="Exopolyphosphatase. Domain 2"/>
    <property type="match status" value="1"/>
</dbReference>
<evidence type="ECO:0000313" key="5">
    <source>
        <dbReference type="Proteomes" id="UP000518288"/>
    </source>
</evidence>
<keyword evidence="1 4" id="KW-0378">Hydrolase</keyword>
<dbReference type="PANTHER" id="PTHR30005">
    <property type="entry name" value="EXOPOLYPHOSPHATASE"/>
    <property type="match status" value="1"/>
</dbReference>
<dbReference type="Proteomes" id="UP000518288">
    <property type="component" value="Unassembled WGS sequence"/>
</dbReference>
<dbReference type="Gene3D" id="1.10.3210.10">
    <property type="entry name" value="Hypothetical protein af1432"/>
    <property type="match status" value="1"/>
</dbReference>
<evidence type="ECO:0000259" key="3">
    <source>
        <dbReference type="Pfam" id="PF21447"/>
    </source>
</evidence>
<dbReference type="InterPro" id="IPR043129">
    <property type="entry name" value="ATPase_NBD"/>
</dbReference>
<dbReference type="RefSeq" id="WP_179632950.1">
    <property type="nucleotide sequence ID" value="NZ_JACCFH010000001.1"/>
</dbReference>
<name>A0A7Y9QV77_9BURK</name>
<evidence type="ECO:0000259" key="2">
    <source>
        <dbReference type="Pfam" id="PF02541"/>
    </source>
</evidence>
<dbReference type="PANTHER" id="PTHR30005:SF0">
    <property type="entry name" value="RETROGRADE REGULATION PROTEIN 2"/>
    <property type="match status" value="1"/>
</dbReference>
<dbReference type="GO" id="GO:0008894">
    <property type="term" value="F:guanosine-5'-triphosphate,3'-diphosphate diphosphatase activity"/>
    <property type="evidence" value="ECO:0007669"/>
    <property type="project" value="UniProtKB-EC"/>
</dbReference>
<evidence type="ECO:0000256" key="1">
    <source>
        <dbReference type="ARBA" id="ARBA00022801"/>
    </source>
</evidence>
<evidence type="ECO:0000313" key="4">
    <source>
        <dbReference type="EMBL" id="NYG32017.1"/>
    </source>
</evidence>
<dbReference type="EMBL" id="JACCFH010000001">
    <property type="protein sequence ID" value="NYG32017.1"/>
    <property type="molecule type" value="Genomic_DNA"/>
</dbReference>
<proteinExistence type="predicted"/>
<sequence length="514" mass="55806">MPFQNASTVTSTSTAGPSWRGVLASIDIGSNSFRLEIGQITRGRYRRIDYLKDTVRLGAGLDADGLLSEEAALRGLACLARFRTRLAGIPAKQLRAVATQTLREATNRNAFLARASETLGHPVEVISGREEARLIYKGVARLQPSDRQRLVVDIGGRSTEMIIGVGATPLQAESFRIGSVSLSMQYFADGCFTAERFQAAQIAAGAELEEALAQFSHQHWVEALGSSGTAGAVSQLLAASGITDGAITPEGLQWCIQECIRAGHQDALKLPGLKPERRAVLGGGLAILSTLAAQFGISALQPARGALRQGVIFDLEERLAADRDPTHHDLRDDTVVDLQQRFRIDVAQARRVQEVAGQLHRQVQPRATLDHQRELGWAAALHEIGMMVSHHDHHRHSAYLIGHVDAPGFSQNQQRRLADLVLGHRGGLRKIDVALADPVLAQQVLALRLAVLLCHARSAPEQPLPSLSTDGRQVRLGFTADWAREHPRTLHLLQGEVEAWAKVSAVRLQTVQTG</sequence>
<dbReference type="PIRSF" id="PIRSF001267">
    <property type="entry name" value="Pyrophosphatase_GppA_Ppx"/>
    <property type="match status" value="1"/>
</dbReference>
<reference evidence="4 5" key="1">
    <citation type="submission" date="2020-07" db="EMBL/GenBank/DDBJ databases">
        <title>Genomic Encyclopedia of Archaeal and Bacterial Type Strains, Phase II (KMG-II): from individual species to whole genera.</title>
        <authorList>
            <person name="Goeker M."/>
        </authorList>
    </citation>
    <scope>NUCLEOTIDE SEQUENCE [LARGE SCALE GENOMIC DNA]</scope>
    <source>
        <strain evidence="4 5">DSM 21226</strain>
    </source>
</reference>
<feature type="domain" description="Ppx/GppA phosphatase N-terminal" evidence="2">
    <location>
        <begin position="45"/>
        <end position="317"/>
    </location>
</feature>
<dbReference type="CDD" id="cd24053">
    <property type="entry name" value="ASKHA_NBD_EcPPX-GppA-like"/>
    <property type="match status" value="1"/>
</dbReference>
<dbReference type="InterPro" id="IPR050273">
    <property type="entry name" value="GppA/Ppx_hydrolase"/>
</dbReference>
<dbReference type="GO" id="GO:0004309">
    <property type="term" value="F:exopolyphosphatase activity"/>
    <property type="evidence" value="ECO:0007669"/>
    <property type="project" value="UniProtKB-EC"/>
</dbReference>
<dbReference type="Gene3D" id="3.30.420.40">
    <property type="match status" value="1"/>
</dbReference>
<dbReference type="EC" id="3.6.1.40" evidence="4"/>
<dbReference type="Pfam" id="PF02541">
    <property type="entry name" value="Ppx-GppA"/>
    <property type="match status" value="1"/>
</dbReference>
<comment type="caution">
    <text evidence="4">The sequence shown here is derived from an EMBL/GenBank/DDBJ whole genome shotgun (WGS) entry which is preliminary data.</text>
</comment>
<dbReference type="EC" id="3.6.1.11" evidence="4"/>
<gene>
    <name evidence="4" type="ORF">BDD16_001003</name>
</gene>
<keyword evidence="5" id="KW-1185">Reference proteome</keyword>
<organism evidence="4 5">
    <name type="scientific">Sphaerotilus montanus</name>
    <dbReference type="NCBI Taxonomy" id="522889"/>
    <lineage>
        <taxon>Bacteria</taxon>
        <taxon>Pseudomonadati</taxon>
        <taxon>Pseudomonadota</taxon>
        <taxon>Betaproteobacteria</taxon>
        <taxon>Burkholderiales</taxon>
        <taxon>Sphaerotilaceae</taxon>
        <taxon>Sphaerotilus</taxon>
    </lineage>
</organism>
<dbReference type="InterPro" id="IPR048950">
    <property type="entry name" value="Ppx_GppA_C"/>
</dbReference>
<dbReference type="AlphaFoldDB" id="A0A7Y9QV77"/>
<dbReference type="FunFam" id="3.30.420.40:FF:000023">
    <property type="entry name" value="Guanosine-5'-triphosphate,3'-diphosphate pyrophosphatase"/>
    <property type="match status" value="1"/>
</dbReference>
<dbReference type="Pfam" id="PF21447">
    <property type="entry name" value="Ppx-GppA_III"/>
    <property type="match status" value="1"/>
</dbReference>
<protein>
    <submittedName>
        <fullName evidence="4">Exopolyphosphatase/guanosine-5'-triphosphate, 3'-diphosphate pyrophosphatase</fullName>
        <ecNumber evidence="4">3.6.1.11</ecNumber>
        <ecNumber evidence="4">3.6.1.40</ecNumber>
    </submittedName>
</protein>